<evidence type="ECO:0000259" key="3">
    <source>
        <dbReference type="Pfam" id="PF04024"/>
    </source>
</evidence>
<feature type="transmembrane region" description="Helical" evidence="2">
    <location>
        <begin position="145"/>
        <end position="178"/>
    </location>
</feature>
<feature type="transmembrane region" description="Helical" evidence="2">
    <location>
        <begin position="279"/>
        <end position="298"/>
    </location>
</feature>
<protein>
    <recommendedName>
        <fullName evidence="7">PspC domain-containing protein</fullName>
    </recommendedName>
</protein>
<feature type="domain" description="Phage shock protein PspC N-terminal" evidence="3">
    <location>
        <begin position="67"/>
        <end position="121"/>
    </location>
</feature>
<feature type="compositionally biased region" description="Pro residues" evidence="1">
    <location>
        <begin position="188"/>
        <end position="199"/>
    </location>
</feature>
<dbReference type="Proteomes" id="UP000612899">
    <property type="component" value="Unassembled WGS sequence"/>
</dbReference>
<keyword evidence="2" id="KW-0472">Membrane</keyword>
<dbReference type="AlphaFoldDB" id="A0A8J3Q5U7"/>
<feature type="region of interest" description="Disordered" evidence="1">
    <location>
        <begin position="1"/>
        <end position="59"/>
    </location>
</feature>
<evidence type="ECO:0000313" key="6">
    <source>
        <dbReference type="Proteomes" id="UP000612899"/>
    </source>
</evidence>
<feature type="region of interest" description="Disordered" evidence="1">
    <location>
        <begin position="185"/>
        <end position="205"/>
    </location>
</feature>
<evidence type="ECO:0000256" key="1">
    <source>
        <dbReference type="SAM" id="MobiDB-lite"/>
    </source>
</evidence>
<proteinExistence type="predicted"/>
<feature type="compositionally biased region" description="Pro residues" evidence="1">
    <location>
        <begin position="1"/>
        <end position="53"/>
    </location>
</feature>
<gene>
    <name evidence="5" type="ORF">Rhe02_24620</name>
</gene>
<dbReference type="EMBL" id="BONY01000012">
    <property type="protein sequence ID" value="GIH04395.1"/>
    <property type="molecule type" value="Genomic_DNA"/>
</dbReference>
<feature type="transmembrane region" description="Helical" evidence="2">
    <location>
        <begin position="249"/>
        <end position="267"/>
    </location>
</feature>
<feature type="transmembrane region" description="Helical" evidence="2">
    <location>
        <begin position="92"/>
        <end position="118"/>
    </location>
</feature>
<dbReference type="Pfam" id="PF04024">
    <property type="entry name" value="PspC"/>
    <property type="match status" value="1"/>
</dbReference>
<evidence type="ECO:0000256" key="2">
    <source>
        <dbReference type="SAM" id="Phobius"/>
    </source>
</evidence>
<evidence type="ECO:0000313" key="5">
    <source>
        <dbReference type="EMBL" id="GIH04395.1"/>
    </source>
</evidence>
<reference evidence="5" key="1">
    <citation type="submission" date="2021-01" db="EMBL/GenBank/DDBJ databases">
        <title>Whole genome shotgun sequence of Rhizocola hellebori NBRC 109834.</title>
        <authorList>
            <person name="Komaki H."/>
            <person name="Tamura T."/>
        </authorList>
    </citation>
    <scope>NUCLEOTIDE SEQUENCE</scope>
    <source>
        <strain evidence="5">NBRC 109834</strain>
    </source>
</reference>
<accession>A0A8J3Q5U7</accession>
<dbReference type="RefSeq" id="WP_203908275.1">
    <property type="nucleotide sequence ID" value="NZ_BONY01000012.1"/>
</dbReference>
<organism evidence="5 6">
    <name type="scientific">Rhizocola hellebori</name>
    <dbReference type="NCBI Taxonomy" id="1392758"/>
    <lineage>
        <taxon>Bacteria</taxon>
        <taxon>Bacillati</taxon>
        <taxon>Actinomycetota</taxon>
        <taxon>Actinomycetes</taxon>
        <taxon>Micromonosporales</taxon>
        <taxon>Micromonosporaceae</taxon>
        <taxon>Rhizocola</taxon>
    </lineage>
</organism>
<dbReference type="InterPro" id="IPR024425">
    <property type="entry name" value="LiaF-like_C"/>
</dbReference>
<feature type="domain" description="Cell wall-active antibiotics response LiaF-like C-terminal" evidence="4">
    <location>
        <begin position="348"/>
        <end position="421"/>
    </location>
</feature>
<feature type="transmembrane region" description="Helical" evidence="2">
    <location>
        <begin position="303"/>
        <end position="319"/>
    </location>
</feature>
<evidence type="ECO:0000259" key="4">
    <source>
        <dbReference type="Pfam" id="PF09922"/>
    </source>
</evidence>
<dbReference type="Pfam" id="PF09922">
    <property type="entry name" value="LiaF-like_C"/>
    <property type="match status" value="1"/>
</dbReference>
<keyword evidence="2" id="KW-0812">Transmembrane</keyword>
<sequence length="444" mass="46105">MTEETPPPPAAAAPPPNNPPAYPPPASPPPTGPPPVDPPPAGPPPPVDPPPATAPGADQPWAARFGLVRPRHGRVVAGVCAAIGRATNTDPLIWRVLIGVLSIFGVGIVLYVAGWLLIPAEGDTASPIEALFGRGYSSTSTGLTLGLAVVAVILLGALTDSFVVALIAAVGLVIAALATNPRTRQPVSIPPDPLRPPSDPGASQAATASIPVVQGGYQPPFAPHGPYASAPIQVPQIRVARPKREPSRLGRLIFGLGLVVIGLMAIADLMYDASMPFENYVTAALIVTGLGLIVGAWFGRARGFIILGIVLSLMLPIAADEHDRERFGRPGTVSWVPLTTQEISDSYEHRFGEATLDLSNVDFAGHDVVVQADISFGELRVILPEKVDVVVDTDVSLGDATVFGYNISGAGVDRTENNEGSDGPGGGTLRLNLDVKFGHAEVTR</sequence>
<keyword evidence="2" id="KW-1133">Transmembrane helix</keyword>
<evidence type="ECO:0008006" key="7">
    <source>
        <dbReference type="Google" id="ProtNLM"/>
    </source>
</evidence>
<name>A0A8J3Q5U7_9ACTN</name>
<keyword evidence="6" id="KW-1185">Reference proteome</keyword>
<dbReference type="InterPro" id="IPR007168">
    <property type="entry name" value="Phageshock_PspC_N"/>
</dbReference>
<comment type="caution">
    <text evidence="5">The sequence shown here is derived from an EMBL/GenBank/DDBJ whole genome shotgun (WGS) entry which is preliminary data.</text>
</comment>